<keyword evidence="2" id="KW-1185">Reference proteome</keyword>
<sequence length="79" mass="8651">MTPLNLLRPSRGLPVWTAGHMRCGSLPPCVEEGRWQDDHSLIIDFVPALESAVIGITFGFSGNWSPSNESPQMTPIAFL</sequence>
<proteinExistence type="predicted"/>
<dbReference type="EMBL" id="WNTK01000788">
    <property type="protein sequence ID" value="KAG9468660.1"/>
    <property type="molecule type" value="Genomic_DNA"/>
</dbReference>
<comment type="caution">
    <text evidence="1">The sequence shown here is derived from an EMBL/GenBank/DDBJ whole genome shotgun (WGS) entry which is preliminary data.</text>
</comment>
<accession>A0A8J6EGQ6</accession>
<gene>
    <name evidence="1" type="ORF">GDO78_022249</name>
</gene>
<evidence type="ECO:0000313" key="1">
    <source>
        <dbReference type="EMBL" id="KAG9468660.1"/>
    </source>
</evidence>
<protein>
    <submittedName>
        <fullName evidence="1">Uncharacterized protein</fullName>
    </submittedName>
</protein>
<reference evidence="1" key="1">
    <citation type="thesis" date="2020" institute="ProQuest LLC" country="789 East Eisenhower Parkway, Ann Arbor, MI, USA">
        <title>Comparative Genomics and Chromosome Evolution.</title>
        <authorList>
            <person name="Mudd A.B."/>
        </authorList>
    </citation>
    <scope>NUCLEOTIDE SEQUENCE</scope>
    <source>
        <strain evidence="1">HN-11 Male</strain>
        <tissue evidence="1">Kidney and liver</tissue>
    </source>
</reference>
<organism evidence="1 2">
    <name type="scientific">Eleutherodactylus coqui</name>
    <name type="common">Puerto Rican coqui</name>
    <dbReference type="NCBI Taxonomy" id="57060"/>
    <lineage>
        <taxon>Eukaryota</taxon>
        <taxon>Metazoa</taxon>
        <taxon>Chordata</taxon>
        <taxon>Craniata</taxon>
        <taxon>Vertebrata</taxon>
        <taxon>Euteleostomi</taxon>
        <taxon>Amphibia</taxon>
        <taxon>Batrachia</taxon>
        <taxon>Anura</taxon>
        <taxon>Neobatrachia</taxon>
        <taxon>Hyloidea</taxon>
        <taxon>Eleutherodactylidae</taxon>
        <taxon>Eleutherodactylinae</taxon>
        <taxon>Eleutherodactylus</taxon>
        <taxon>Eleutherodactylus</taxon>
    </lineage>
</organism>
<dbReference type="AlphaFoldDB" id="A0A8J6EGQ6"/>
<dbReference type="Proteomes" id="UP000770717">
    <property type="component" value="Unassembled WGS sequence"/>
</dbReference>
<name>A0A8J6EGQ6_ELECQ</name>
<evidence type="ECO:0000313" key="2">
    <source>
        <dbReference type="Proteomes" id="UP000770717"/>
    </source>
</evidence>